<dbReference type="AlphaFoldDB" id="A0A6G1BCR9"/>
<reference evidence="1 2" key="1">
    <citation type="submission" date="2019-11" db="EMBL/GenBank/DDBJ databases">
        <authorList>
            <person name="Yang C."/>
            <person name="Li F."/>
        </authorList>
    </citation>
    <scope>NUCLEOTIDE SEQUENCE [LARGE SCALE GENOMIC DNA]</scope>
    <source>
        <strain evidence="1">KB4526</strain>
        <tissue evidence="1">Muscle</tissue>
    </source>
</reference>
<feature type="non-terminal residue" evidence="1">
    <location>
        <position position="103"/>
    </location>
</feature>
<gene>
    <name evidence="1" type="ORF">FOF47_R06494</name>
</gene>
<proteinExistence type="predicted"/>
<dbReference type="EMBL" id="VOAJ01001037">
    <property type="protein sequence ID" value="KAF0885592.1"/>
    <property type="molecule type" value="Genomic_DNA"/>
</dbReference>
<dbReference type="Proteomes" id="UP000475037">
    <property type="component" value="Unassembled WGS sequence"/>
</dbReference>
<name>A0A6G1BCR9_CROCR</name>
<comment type="caution">
    <text evidence="1">The sequence shown here is derived from an EMBL/GenBank/DDBJ whole genome shotgun (WGS) entry which is preliminary data.</text>
</comment>
<organism evidence="1 2">
    <name type="scientific">Crocuta crocuta</name>
    <name type="common">Spotted hyena</name>
    <dbReference type="NCBI Taxonomy" id="9678"/>
    <lineage>
        <taxon>Eukaryota</taxon>
        <taxon>Metazoa</taxon>
        <taxon>Chordata</taxon>
        <taxon>Craniata</taxon>
        <taxon>Vertebrata</taxon>
        <taxon>Euteleostomi</taxon>
        <taxon>Mammalia</taxon>
        <taxon>Eutheria</taxon>
        <taxon>Laurasiatheria</taxon>
        <taxon>Carnivora</taxon>
        <taxon>Feliformia</taxon>
        <taxon>Hyaenidae</taxon>
        <taxon>Crocuta</taxon>
    </lineage>
</organism>
<accession>A0A6G1BCR9</accession>
<feature type="non-terminal residue" evidence="1">
    <location>
        <position position="1"/>
    </location>
</feature>
<evidence type="ECO:0000313" key="1">
    <source>
        <dbReference type="EMBL" id="KAF0885592.1"/>
    </source>
</evidence>
<keyword evidence="2" id="KW-1185">Reference proteome</keyword>
<protein>
    <submittedName>
        <fullName evidence="1">LORF2 protein</fullName>
    </submittedName>
</protein>
<evidence type="ECO:0000313" key="2">
    <source>
        <dbReference type="Proteomes" id="UP000475037"/>
    </source>
</evidence>
<sequence length="103" mass="11989">RENSEMSPQLYGKLIFDKAGKNIQWEKSLQQMVLGKLDSNMQKNKTGPFLTQYTIVSLKWMKDLNVRQGIIKSIEKNIGSNIFDLGLSNFLLTRLQRQEKQKQ</sequence>